<comment type="caution">
    <text evidence="1">The sequence shown here is derived from an EMBL/GenBank/DDBJ whole genome shotgun (WGS) entry which is preliminary data.</text>
</comment>
<dbReference type="RefSeq" id="WP_087435635.1">
    <property type="nucleotide sequence ID" value="NZ_JAFFHZ010000001.1"/>
</dbReference>
<reference evidence="1 2" key="1">
    <citation type="submission" date="2022-05" db="EMBL/GenBank/DDBJ databases">
        <title>Genome Sequencing of Bee-Associated Microbes.</title>
        <authorList>
            <person name="Dunlap C."/>
        </authorList>
    </citation>
    <scope>NUCLEOTIDE SEQUENCE [LARGE SCALE GENOMIC DNA]</scope>
    <source>
        <strain evidence="1 2">NRRL NRS-1438</strain>
    </source>
</reference>
<protein>
    <submittedName>
        <fullName evidence="1">Uncharacterized protein</fullName>
    </submittedName>
</protein>
<dbReference type="Proteomes" id="UP001207626">
    <property type="component" value="Unassembled WGS sequence"/>
</dbReference>
<accession>A0ABT4DXX7</accession>
<proteinExistence type="predicted"/>
<evidence type="ECO:0000313" key="1">
    <source>
        <dbReference type="EMBL" id="MCY9520933.1"/>
    </source>
</evidence>
<dbReference type="EMBL" id="JAMDLW010000020">
    <property type="protein sequence ID" value="MCY9520933.1"/>
    <property type="molecule type" value="Genomic_DNA"/>
</dbReference>
<gene>
    <name evidence="1" type="ORF">M5X09_14845</name>
</gene>
<name>A0ABT4DXX7_9BACL</name>
<sequence length="77" mass="8863">MAVSKDRINYLITRLSNKDLELITDLMERLIQHNQTEIPIDDEPTTQDDLHAIQAAHEAMSKGELVALKDIEHELRN</sequence>
<evidence type="ECO:0000313" key="2">
    <source>
        <dbReference type="Proteomes" id="UP001207626"/>
    </source>
</evidence>
<keyword evidence="2" id="KW-1185">Reference proteome</keyword>
<dbReference type="GeneID" id="77001273"/>
<organism evidence="1 2">
    <name type="scientific">Paenibacillus apiarius</name>
    <dbReference type="NCBI Taxonomy" id="46240"/>
    <lineage>
        <taxon>Bacteria</taxon>
        <taxon>Bacillati</taxon>
        <taxon>Bacillota</taxon>
        <taxon>Bacilli</taxon>
        <taxon>Bacillales</taxon>
        <taxon>Paenibacillaceae</taxon>
        <taxon>Paenibacillus</taxon>
    </lineage>
</organism>